<dbReference type="Gene3D" id="2.40.128.110">
    <property type="entry name" value="Lipid/polyisoprenoid-binding, YceI-like"/>
    <property type="match status" value="1"/>
</dbReference>
<evidence type="ECO:0000313" key="3">
    <source>
        <dbReference type="EMBL" id="HFC93401.1"/>
    </source>
</evidence>
<name>A0A7V2T4X7_LEUMU</name>
<gene>
    <name evidence="3" type="ORF">ENJ51_11385</name>
</gene>
<dbReference type="AlphaFoldDB" id="A0A7V2T4X7"/>
<dbReference type="NCBIfam" id="NF002994">
    <property type="entry name" value="PRK03757.1"/>
    <property type="match status" value="1"/>
</dbReference>
<dbReference type="PANTHER" id="PTHR34406">
    <property type="entry name" value="PROTEIN YCEI"/>
    <property type="match status" value="1"/>
</dbReference>
<feature type="chain" id="PRO_5031496790" evidence="1">
    <location>
        <begin position="24"/>
        <end position="192"/>
    </location>
</feature>
<reference evidence="3" key="1">
    <citation type="journal article" date="2020" name="mSystems">
        <title>Genome- and Community-Level Interaction Insights into Carbon Utilization and Element Cycling Functions of Hydrothermarchaeota in Hydrothermal Sediment.</title>
        <authorList>
            <person name="Zhou Z."/>
            <person name="Liu Y."/>
            <person name="Xu W."/>
            <person name="Pan J."/>
            <person name="Luo Z.H."/>
            <person name="Li M."/>
        </authorList>
    </citation>
    <scope>NUCLEOTIDE SEQUENCE [LARGE SCALE GENOMIC DNA]</scope>
    <source>
        <strain evidence="3">HyVt-493</strain>
    </source>
</reference>
<comment type="caution">
    <text evidence="3">The sequence shown here is derived from an EMBL/GenBank/DDBJ whole genome shotgun (WGS) entry which is preliminary data.</text>
</comment>
<keyword evidence="1" id="KW-0732">Signal</keyword>
<dbReference type="InterPro" id="IPR007372">
    <property type="entry name" value="Lipid/polyisoprenoid-bd_YceI"/>
</dbReference>
<protein>
    <submittedName>
        <fullName evidence="3">YceI family protein</fullName>
    </submittedName>
</protein>
<proteinExistence type="predicted"/>
<accession>A0A7V2T4X7</accession>
<dbReference type="Proteomes" id="UP000885750">
    <property type="component" value="Unassembled WGS sequence"/>
</dbReference>
<dbReference type="Pfam" id="PF04264">
    <property type="entry name" value="YceI"/>
    <property type="match status" value="1"/>
</dbReference>
<feature type="domain" description="Lipid/polyisoprenoid-binding YceI-like" evidence="2">
    <location>
        <begin position="25"/>
        <end position="190"/>
    </location>
</feature>
<dbReference type="PANTHER" id="PTHR34406:SF1">
    <property type="entry name" value="PROTEIN YCEI"/>
    <property type="match status" value="1"/>
</dbReference>
<evidence type="ECO:0000259" key="2">
    <source>
        <dbReference type="SMART" id="SM00867"/>
    </source>
</evidence>
<dbReference type="InterPro" id="IPR036761">
    <property type="entry name" value="TTHA0802/YceI-like_sf"/>
</dbReference>
<organism evidence="3">
    <name type="scientific">Leucothrix mucor</name>
    <dbReference type="NCBI Taxonomy" id="45248"/>
    <lineage>
        <taxon>Bacteria</taxon>
        <taxon>Pseudomonadati</taxon>
        <taxon>Pseudomonadota</taxon>
        <taxon>Gammaproteobacteria</taxon>
        <taxon>Thiotrichales</taxon>
        <taxon>Thiotrichaceae</taxon>
        <taxon>Leucothrix</taxon>
    </lineage>
</organism>
<dbReference type="SUPFAM" id="SSF101874">
    <property type="entry name" value="YceI-like"/>
    <property type="match status" value="1"/>
</dbReference>
<sequence>MIKSTLLSLSLATALITSGSALADEYMIDKKGAHASIQFKISHLGYSWLWGRFNDFDGSFSYDEKNKASSKVSVVVKTKSVDSNHAERDKHLRSADFLDVKKFPVAKFVSSGYQVAGNGKGTLKGKLTLHGVTRNVVLKTREVGAGKDPWGGFRRGFEGQTRIALKDYGINKELGPASATLDLIISIEGIKQ</sequence>
<evidence type="ECO:0000256" key="1">
    <source>
        <dbReference type="SAM" id="SignalP"/>
    </source>
</evidence>
<dbReference type="SMART" id="SM00867">
    <property type="entry name" value="YceI"/>
    <property type="match status" value="1"/>
</dbReference>
<feature type="signal peptide" evidence="1">
    <location>
        <begin position="1"/>
        <end position="23"/>
    </location>
</feature>
<dbReference type="EMBL" id="DRMS01000428">
    <property type="protein sequence ID" value="HFC93401.1"/>
    <property type="molecule type" value="Genomic_DNA"/>
</dbReference>